<dbReference type="Proteomes" id="UP001202328">
    <property type="component" value="Unassembled WGS sequence"/>
</dbReference>
<name>A0AAD4SZ70_9MAGN</name>
<dbReference type="AlphaFoldDB" id="A0AAD4SZ70"/>
<keyword evidence="2" id="KW-1185">Reference proteome</keyword>
<gene>
    <name evidence="1" type="ORF">MKW98_002920</name>
</gene>
<proteinExistence type="predicted"/>
<accession>A0AAD4SZ70</accession>
<evidence type="ECO:0000313" key="1">
    <source>
        <dbReference type="EMBL" id="KAI3930147.1"/>
    </source>
</evidence>
<organism evidence="1 2">
    <name type="scientific">Papaver atlanticum</name>
    <dbReference type="NCBI Taxonomy" id="357466"/>
    <lineage>
        <taxon>Eukaryota</taxon>
        <taxon>Viridiplantae</taxon>
        <taxon>Streptophyta</taxon>
        <taxon>Embryophyta</taxon>
        <taxon>Tracheophyta</taxon>
        <taxon>Spermatophyta</taxon>
        <taxon>Magnoliopsida</taxon>
        <taxon>Ranunculales</taxon>
        <taxon>Papaveraceae</taxon>
        <taxon>Papaveroideae</taxon>
        <taxon>Papaver</taxon>
    </lineage>
</organism>
<dbReference type="EMBL" id="JAJJMB010007493">
    <property type="protein sequence ID" value="KAI3930147.1"/>
    <property type="molecule type" value="Genomic_DNA"/>
</dbReference>
<comment type="caution">
    <text evidence="1">The sequence shown here is derived from an EMBL/GenBank/DDBJ whole genome shotgun (WGS) entry which is preliminary data.</text>
</comment>
<reference evidence="1" key="1">
    <citation type="submission" date="2022-04" db="EMBL/GenBank/DDBJ databases">
        <title>A functionally conserved STORR gene fusion in Papaver species that diverged 16.8 million years ago.</title>
        <authorList>
            <person name="Catania T."/>
        </authorList>
    </citation>
    <scope>NUCLEOTIDE SEQUENCE</scope>
    <source>
        <strain evidence="1">S-188037</strain>
    </source>
</reference>
<protein>
    <submittedName>
        <fullName evidence="1">Uncharacterized protein</fullName>
    </submittedName>
</protein>
<sequence length="206" mass="22693">VKGRLCPVLPSKKLHFDSTSDRTKLNQLHMMDTALCPWIYLLVCNLQIYPITWCSSNCTYPPPPPTQEGPTAPSRESDDKGIFATLAGGGMASELAGDYPGPYEHAPPHIGHEPYMGGGHRYPTAGYPLAGGYPGSYGHAPSHAGTYLFFKPHQNDDVALPLLQNQPQQNGEDGESPRKMLPITWSPKEVLMLKSVIHGRKWIQYL</sequence>
<feature type="non-terminal residue" evidence="1">
    <location>
        <position position="206"/>
    </location>
</feature>
<evidence type="ECO:0000313" key="2">
    <source>
        <dbReference type="Proteomes" id="UP001202328"/>
    </source>
</evidence>